<dbReference type="Gene3D" id="3.40.50.200">
    <property type="entry name" value="Peptidase S8/S53 domain"/>
    <property type="match status" value="1"/>
</dbReference>
<dbReference type="RefSeq" id="WP_180385530.1">
    <property type="nucleotide sequence ID" value="NZ_NCQP01000007.1"/>
</dbReference>
<accession>A0A211YMD2</accession>
<dbReference type="InterPro" id="IPR015500">
    <property type="entry name" value="Peptidase_S8_subtilisin-rel"/>
</dbReference>
<keyword evidence="3" id="KW-0479">Metal-binding</keyword>
<keyword evidence="4 6" id="KW-0378">Hydrolase</keyword>
<name>A0A211YMD2_9CREN</name>
<dbReference type="EMBL" id="NCQP01000007">
    <property type="protein sequence ID" value="OWJ54116.1"/>
    <property type="molecule type" value="Genomic_DNA"/>
</dbReference>
<dbReference type="GO" id="GO:0004252">
    <property type="term" value="F:serine-type endopeptidase activity"/>
    <property type="evidence" value="ECO:0007669"/>
    <property type="project" value="InterPro"/>
</dbReference>
<dbReference type="InterPro" id="IPR000209">
    <property type="entry name" value="Peptidase_S8/S53_dom"/>
</dbReference>
<dbReference type="GO" id="GO:0006508">
    <property type="term" value="P:proteolysis"/>
    <property type="evidence" value="ECO:0007669"/>
    <property type="project" value="UniProtKB-KW"/>
</dbReference>
<dbReference type="PROSITE" id="PS00136">
    <property type="entry name" value="SUBTILASE_ASP"/>
    <property type="match status" value="1"/>
</dbReference>
<evidence type="ECO:0000256" key="4">
    <source>
        <dbReference type="ARBA" id="ARBA00022801"/>
    </source>
</evidence>
<dbReference type="InterPro" id="IPR023828">
    <property type="entry name" value="Peptidase_S8_Ser-AS"/>
</dbReference>
<dbReference type="PROSITE" id="PS00137">
    <property type="entry name" value="SUBTILASE_HIS"/>
    <property type="match status" value="1"/>
</dbReference>
<dbReference type="PANTHER" id="PTHR43806">
    <property type="entry name" value="PEPTIDASE S8"/>
    <property type="match status" value="1"/>
</dbReference>
<dbReference type="PANTHER" id="PTHR43806:SF11">
    <property type="entry name" value="CEREVISIN-RELATED"/>
    <property type="match status" value="1"/>
</dbReference>
<keyword evidence="5 6" id="KW-0720">Serine protease</keyword>
<evidence type="ECO:0000313" key="9">
    <source>
        <dbReference type="Proteomes" id="UP000196694"/>
    </source>
</evidence>
<dbReference type="InterPro" id="IPR022398">
    <property type="entry name" value="Peptidase_S8_His-AS"/>
</dbReference>
<proteinExistence type="inferred from homology"/>
<keyword evidence="2 6" id="KW-0645">Protease</keyword>
<organism evidence="8 9">
    <name type="scientific">Pyrodictium delaneyi</name>
    <dbReference type="NCBI Taxonomy" id="1273541"/>
    <lineage>
        <taxon>Archaea</taxon>
        <taxon>Thermoproteota</taxon>
        <taxon>Thermoprotei</taxon>
        <taxon>Desulfurococcales</taxon>
        <taxon>Pyrodictiaceae</taxon>
        <taxon>Pyrodictium</taxon>
    </lineage>
</organism>
<dbReference type="InterPro" id="IPR034202">
    <property type="entry name" value="Subtilisin_Carlsberg-like"/>
</dbReference>
<feature type="domain" description="Peptidase S8/S53" evidence="7">
    <location>
        <begin position="147"/>
        <end position="416"/>
    </location>
</feature>
<evidence type="ECO:0000256" key="3">
    <source>
        <dbReference type="ARBA" id="ARBA00022723"/>
    </source>
</evidence>
<dbReference type="PROSITE" id="PS51892">
    <property type="entry name" value="SUBTILASE"/>
    <property type="match status" value="1"/>
</dbReference>
<dbReference type="InterPro" id="IPR023827">
    <property type="entry name" value="Peptidase_S8_Asp-AS"/>
</dbReference>
<dbReference type="Proteomes" id="UP000196694">
    <property type="component" value="Unassembled WGS sequence"/>
</dbReference>
<keyword evidence="9" id="KW-1185">Reference proteome</keyword>
<reference evidence="8 9" key="1">
    <citation type="submission" date="2017-05" db="EMBL/GenBank/DDBJ databases">
        <title>The draft genome of the hyperthermophilic archaeon 'Pyrodictium delaneyi strain Hulk', an iron and nitrate reducer, reveals the capacity for sulfate reduction.</title>
        <authorList>
            <person name="Demey L.M."/>
            <person name="Miller C."/>
            <person name="Manzella M."/>
            <person name="Reguera G."/>
            <person name="Kashefi K."/>
        </authorList>
    </citation>
    <scope>NUCLEOTIDE SEQUENCE [LARGE SCALE GENOMIC DNA]</scope>
    <source>
        <strain evidence="8 9">Hulk</strain>
    </source>
</reference>
<dbReference type="PROSITE" id="PS00138">
    <property type="entry name" value="SUBTILASE_SER"/>
    <property type="match status" value="1"/>
</dbReference>
<comment type="similarity">
    <text evidence="1 6">Belongs to the peptidase S8 family.</text>
</comment>
<gene>
    <name evidence="8" type="ORF">Pdsh_09690</name>
</gene>
<dbReference type="Pfam" id="PF00082">
    <property type="entry name" value="Peptidase_S8"/>
    <property type="match status" value="1"/>
</dbReference>
<evidence type="ECO:0000259" key="7">
    <source>
        <dbReference type="Pfam" id="PF00082"/>
    </source>
</evidence>
<dbReference type="AlphaFoldDB" id="A0A211YMD2"/>
<dbReference type="GO" id="GO:0046872">
    <property type="term" value="F:metal ion binding"/>
    <property type="evidence" value="ECO:0007669"/>
    <property type="project" value="UniProtKB-KW"/>
</dbReference>
<dbReference type="PRINTS" id="PR00723">
    <property type="entry name" value="SUBTILISIN"/>
</dbReference>
<evidence type="ECO:0000256" key="1">
    <source>
        <dbReference type="ARBA" id="ARBA00011073"/>
    </source>
</evidence>
<evidence type="ECO:0000313" key="8">
    <source>
        <dbReference type="EMBL" id="OWJ54116.1"/>
    </source>
</evidence>
<evidence type="ECO:0000256" key="5">
    <source>
        <dbReference type="ARBA" id="ARBA00022825"/>
    </source>
</evidence>
<dbReference type="InterPro" id="IPR050131">
    <property type="entry name" value="Peptidase_S8_subtilisin-like"/>
</dbReference>
<sequence>MFRQLKPGTVLAIGIVLLMLVQIVPVMAAPAPSSYRVIIGYSGDPSQAKLAAKAAGFKILRELDAFNAIVVEVKGVSPGDAVEKARKGFEQHAKVRGIGIRYVEPDRKLYAFALSDSPDIQWDIFMVNAPAVWDTYYPYVGDYALGYGVQVAVLDTGIDYTHPELYGKVVWCVNTADYPWIVVSSNPWYCRDVNGHGTHVAGTIAAALDGTGVAGVAPAVTLYAIKVLSNSGSGYISDIAYGIYYAVAGPDGVVGTWDDAEVLSMSLGGPTDDPLLSDATYWAYQNGAIIVAAAGNEGDGDPTTDEVAYPAKYPWVIAVAAVDANGDSPTWSSEGPEVDVAAPGVDILSTYPRGDYAVLSGTSMATPHVSGVVALIQALRIASGKAPLTFEEVYDALTTTAIDLGPAGFDNFTGYGLVDAYAAVNYALQLP</sequence>
<dbReference type="CDD" id="cd07477">
    <property type="entry name" value="Peptidases_S8_Subtilisin_subset"/>
    <property type="match status" value="1"/>
</dbReference>
<dbReference type="SUPFAM" id="SSF52743">
    <property type="entry name" value="Subtilisin-like"/>
    <property type="match status" value="1"/>
</dbReference>
<dbReference type="InterPro" id="IPR036852">
    <property type="entry name" value="Peptidase_S8/S53_dom_sf"/>
</dbReference>
<evidence type="ECO:0000256" key="2">
    <source>
        <dbReference type="ARBA" id="ARBA00022670"/>
    </source>
</evidence>
<protein>
    <submittedName>
        <fullName evidence="8">Peptidase S8</fullName>
    </submittedName>
</protein>
<evidence type="ECO:0000256" key="6">
    <source>
        <dbReference type="RuleBase" id="RU003355"/>
    </source>
</evidence>
<comment type="caution">
    <text evidence="8">The sequence shown here is derived from an EMBL/GenBank/DDBJ whole genome shotgun (WGS) entry which is preliminary data.</text>
</comment>